<accession>A0A225VQW1</accession>
<evidence type="ECO:0000313" key="6">
    <source>
        <dbReference type="Proteomes" id="UP000198211"/>
    </source>
</evidence>
<dbReference type="GO" id="GO:0008270">
    <property type="term" value="F:zinc ion binding"/>
    <property type="evidence" value="ECO:0007669"/>
    <property type="project" value="UniProtKB-KW"/>
</dbReference>
<evidence type="ECO:0000256" key="1">
    <source>
        <dbReference type="ARBA" id="ARBA00022723"/>
    </source>
</evidence>
<keyword evidence="6" id="KW-1185">Reference proteome</keyword>
<name>A0A225VQW1_9STRA</name>
<dbReference type="OrthoDB" id="103965at2759"/>
<dbReference type="InterPro" id="IPR003656">
    <property type="entry name" value="Znf_BED"/>
</dbReference>
<evidence type="ECO:0000256" key="2">
    <source>
        <dbReference type="ARBA" id="ARBA00022771"/>
    </source>
</evidence>
<organism evidence="5 6">
    <name type="scientific">Phytophthora megakarya</name>
    <dbReference type="NCBI Taxonomy" id="4795"/>
    <lineage>
        <taxon>Eukaryota</taxon>
        <taxon>Sar</taxon>
        <taxon>Stramenopiles</taxon>
        <taxon>Oomycota</taxon>
        <taxon>Peronosporomycetes</taxon>
        <taxon>Peronosporales</taxon>
        <taxon>Peronosporaceae</taxon>
        <taxon>Phytophthora</taxon>
    </lineage>
</organism>
<evidence type="ECO:0000256" key="3">
    <source>
        <dbReference type="ARBA" id="ARBA00022833"/>
    </source>
</evidence>
<dbReference type="AlphaFoldDB" id="A0A225VQW1"/>
<evidence type="ECO:0000259" key="4">
    <source>
        <dbReference type="Pfam" id="PF02892"/>
    </source>
</evidence>
<keyword evidence="3" id="KW-0862">Zinc</keyword>
<keyword evidence="1" id="KW-0479">Metal-binding</keyword>
<sequence length="269" mass="30869">MSSTNQPISNKLVCSRMFTKKSRVEYLCSICSKSYKSAHGYTNLITHLRTYHPSYLEDASRAAKVRNALCVRVVDDETRNIFHWCERVVMDSLPLRFVERKMTRKNSSLSSISEKTLEKNLMHVYEAAEARVAEELPASFGIVLDGSTFNGRHFIAIFAVFNDPEMCHSDVADEPSEYYSDTDCYTRRFLLLAFCPLGVEEDIGAQSLFDLIADTLSRNNKSWELCTSWFKLAVSDYMADYDALLTKPHALMTKLRTIKEPSQNEFIRF</sequence>
<proteinExistence type="predicted"/>
<dbReference type="Proteomes" id="UP000198211">
    <property type="component" value="Unassembled WGS sequence"/>
</dbReference>
<reference evidence="6" key="1">
    <citation type="submission" date="2017-03" db="EMBL/GenBank/DDBJ databases">
        <title>Phytopthora megakarya and P. palmivora, two closely related causual agents of cacao black pod achieved similar genome size and gene model numbers by different mechanisms.</title>
        <authorList>
            <person name="Ali S."/>
            <person name="Shao J."/>
            <person name="Larry D.J."/>
            <person name="Kronmiller B."/>
            <person name="Shen D."/>
            <person name="Strem M.D."/>
            <person name="Melnick R.L."/>
            <person name="Guiltinan M.J."/>
            <person name="Tyler B.M."/>
            <person name="Meinhardt L.W."/>
            <person name="Bailey B.A."/>
        </authorList>
    </citation>
    <scope>NUCLEOTIDE SEQUENCE [LARGE SCALE GENOMIC DNA]</scope>
    <source>
        <strain evidence="6">zdho120</strain>
    </source>
</reference>
<protein>
    <recommendedName>
        <fullName evidence="4">BED-type domain-containing protein</fullName>
    </recommendedName>
</protein>
<dbReference type="PANTHER" id="PTHR40866">
    <property type="entry name" value="BED-TYPE DOMAIN-CONTAINING PROTEIN"/>
    <property type="match status" value="1"/>
</dbReference>
<evidence type="ECO:0000313" key="5">
    <source>
        <dbReference type="EMBL" id="OWZ07187.1"/>
    </source>
</evidence>
<keyword evidence="2" id="KW-0863">Zinc-finger</keyword>
<dbReference type="Pfam" id="PF02892">
    <property type="entry name" value="zf-BED"/>
    <property type="match status" value="1"/>
</dbReference>
<dbReference type="EMBL" id="NBNE01003637">
    <property type="protein sequence ID" value="OWZ07187.1"/>
    <property type="molecule type" value="Genomic_DNA"/>
</dbReference>
<feature type="domain" description="BED-type" evidence="4">
    <location>
        <begin position="28"/>
        <end position="53"/>
    </location>
</feature>
<comment type="caution">
    <text evidence="5">The sequence shown here is derived from an EMBL/GenBank/DDBJ whole genome shotgun (WGS) entry which is preliminary data.</text>
</comment>
<dbReference type="PANTHER" id="PTHR40866:SF1">
    <property type="entry name" value="BED-TYPE DOMAIN-CONTAINING PROTEIN"/>
    <property type="match status" value="1"/>
</dbReference>
<dbReference type="GO" id="GO:0003677">
    <property type="term" value="F:DNA binding"/>
    <property type="evidence" value="ECO:0007669"/>
    <property type="project" value="InterPro"/>
</dbReference>
<gene>
    <name evidence="5" type="ORF">PHMEG_00020450</name>
</gene>